<evidence type="ECO:0000313" key="2">
    <source>
        <dbReference type="Proteomes" id="UP000037069"/>
    </source>
</evidence>
<accession>A0A0L0BVX0</accession>
<evidence type="ECO:0008006" key="3">
    <source>
        <dbReference type="Google" id="ProtNLM"/>
    </source>
</evidence>
<dbReference type="InterPro" id="IPR029686">
    <property type="entry name" value="Malpha/m4/m2"/>
</dbReference>
<dbReference type="AlphaFoldDB" id="A0A0L0BVX0"/>
<name>A0A0L0BVX0_LUCCU</name>
<dbReference type="OMA" id="ADRDLCY"/>
<dbReference type="PANTHER" id="PTHR12254">
    <property type="entry name" value="ENHANCER OF SPLIT MALPHA PROTEIN"/>
    <property type="match status" value="1"/>
</dbReference>
<dbReference type="Pfam" id="PF15952">
    <property type="entry name" value="ESM4"/>
    <property type="match status" value="1"/>
</dbReference>
<dbReference type="GO" id="GO:0007219">
    <property type="term" value="P:Notch signaling pathway"/>
    <property type="evidence" value="ECO:0007669"/>
    <property type="project" value="InterPro"/>
</dbReference>
<sequence>MAFMSREYKFETTINMHKKDQHTMAMRSLKKLVKPLMRLVKKKQLLKKTLAEIQQNTYNSSLEDMRKDPVSLNAAEDNVANEALEQRIYNEIRQCPANSAVIVHQGQQQHLVPVQPQQNYIPVHFARTNSGTFFWTSMDLAKQQELQMRNQLDRWAQA</sequence>
<comment type="caution">
    <text evidence="1">The sequence shown here is derived from an EMBL/GenBank/DDBJ whole genome shotgun (WGS) entry which is preliminary data.</text>
</comment>
<protein>
    <recommendedName>
        <fullName evidence="3">Enhancer of split malpha protein</fullName>
    </recommendedName>
</protein>
<dbReference type="Proteomes" id="UP000037069">
    <property type="component" value="Unassembled WGS sequence"/>
</dbReference>
<dbReference type="OrthoDB" id="8190494at2759"/>
<dbReference type="GO" id="GO:0007423">
    <property type="term" value="P:sensory organ development"/>
    <property type="evidence" value="ECO:0007669"/>
    <property type="project" value="InterPro"/>
</dbReference>
<reference evidence="1 2" key="1">
    <citation type="journal article" date="2015" name="Nat. Commun.">
        <title>Lucilia cuprina genome unlocks parasitic fly biology to underpin future interventions.</title>
        <authorList>
            <person name="Anstead C.A."/>
            <person name="Korhonen P.K."/>
            <person name="Young N.D."/>
            <person name="Hall R.S."/>
            <person name="Jex A.R."/>
            <person name="Murali S.C."/>
            <person name="Hughes D.S."/>
            <person name="Lee S.F."/>
            <person name="Perry T."/>
            <person name="Stroehlein A.J."/>
            <person name="Ansell B.R."/>
            <person name="Breugelmans B."/>
            <person name="Hofmann A."/>
            <person name="Qu J."/>
            <person name="Dugan S."/>
            <person name="Lee S.L."/>
            <person name="Chao H."/>
            <person name="Dinh H."/>
            <person name="Han Y."/>
            <person name="Doddapaneni H.V."/>
            <person name="Worley K.C."/>
            <person name="Muzny D.M."/>
            <person name="Ioannidis P."/>
            <person name="Waterhouse R.M."/>
            <person name="Zdobnov E.M."/>
            <person name="James P.J."/>
            <person name="Bagnall N.H."/>
            <person name="Kotze A.C."/>
            <person name="Gibbs R.A."/>
            <person name="Richards S."/>
            <person name="Batterham P."/>
            <person name="Gasser R.B."/>
        </authorList>
    </citation>
    <scope>NUCLEOTIDE SEQUENCE [LARGE SCALE GENOMIC DNA]</scope>
    <source>
        <strain evidence="1 2">LS</strain>
        <tissue evidence="1">Full body</tissue>
    </source>
</reference>
<organism evidence="1 2">
    <name type="scientific">Lucilia cuprina</name>
    <name type="common">Green bottle fly</name>
    <name type="synonym">Australian sheep blowfly</name>
    <dbReference type="NCBI Taxonomy" id="7375"/>
    <lineage>
        <taxon>Eukaryota</taxon>
        <taxon>Metazoa</taxon>
        <taxon>Ecdysozoa</taxon>
        <taxon>Arthropoda</taxon>
        <taxon>Hexapoda</taxon>
        <taxon>Insecta</taxon>
        <taxon>Pterygota</taxon>
        <taxon>Neoptera</taxon>
        <taxon>Endopterygota</taxon>
        <taxon>Diptera</taxon>
        <taxon>Brachycera</taxon>
        <taxon>Muscomorpha</taxon>
        <taxon>Oestroidea</taxon>
        <taxon>Calliphoridae</taxon>
        <taxon>Luciliinae</taxon>
        <taxon>Lucilia</taxon>
    </lineage>
</organism>
<proteinExistence type="predicted"/>
<evidence type="ECO:0000313" key="1">
    <source>
        <dbReference type="EMBL" id="KNC24166.1"/>
    </source>
</evidence>
<dbReference type="STRING" id="7375.A0A0L0BVX0"/>
<keyword evidence="2" id="KW-1185">Reference proteome</keyword>
<dbReference type="EMBL" id="JRES01001255">
    <property type="protein sequence ID" value="KNC24166.1"/>
    <property type="molecule type" value="Genomic_DNA"/>
</dbReference>
<gene>
    <name evidence="1" type="ORF">FF38_11160</name>
</gene>
<dbReference type="PANTHER" id="PTHR12254:SF0">
    <property type="entry name" value="BARBU-RELATED"/>
    <property type="match status" value="1"/>
</dbReference>